<proteinExistence type="predicted"/>
<evidence type="ECO:0000259" key="3">
    <source>
        <dbReference type="Pfam" id="PF18962"/>
    </source>
</evidence>
<evidence type="ECO:0000313" key="4">
    <source>
        <dbReference type="EMBL" id="MFD2541121.1"/>
    </source>
</evidence>
<accession>A0ABW5JWK1</accession>
<feature type="chain" id="PRO_5046440823" evidence="2">
    <location>
        <begin position="19"/>
        <end position="329"/>
    </location>
</feature>
<comment type="caution">
    <text evidence="4">The sequence shown here is derived from an EMBL/GenBank/DDBJ whole genome shotgun (WGS) entry which is preliminary data.</text>
</comment>
<feature type="signal peptide" evidence="2">
    <location>
        <begin position="1"/>
        <end position="18"/>
    </location>
</feature>
<dbReference type="Proteomes" id="UP001597467">
    <property type="component" value="Unassembled WGS sequence"/>
</dbReference>
<name>A0ABW5JWK1_9FLAO</name>
<evidence type="ECO:0000313" key="5">
    <source>
        <dbReference type="Proteomes" id="UP001597467"/>
    </source>
</evidence>
<organism evidence="4 5">
    <name type="scientific">Lacinutrix gracilariae</name>
    <dbReference type="NCBI Taxonomy" id="1747198"/>
    <lineage>
        <taxon>Bacteria</taxon>
        <taxon>Pseudomonadati</taxon>
        <taxon>Bacteroidota</taxon>
        <taxon>Flavobacteriia</taxon>
        <taxon>Flavobacteriales</taxon>
        <taxon>Flavobacteriaceae</taxon>
        <taxon>Lacinutrix</taxon>
    </lineage>
</organism>
<dbReference type="EMBL" id="JBHULM010000004">
    <property type="protein sequence ID" value="MFD2541121.1"/>
    <property type="molecule type" value="Genomic_DNA"/>
</dbReference>
<reference evidence="5" key="1">
    <citation type="journal article" date="2019" name="Int. J. Syst. Evol. Microbiol.">
        <title>The Global Catalogue of Microorganisms (GCM) 10K type strain sequencing project: providing services to taxonomists for standard genome sequencing and annotation.</title>
        <authorList>
            <consortium name="The Broad Institute Genomics Platform"/>
            <consortium name="The Broad Institute Genome Sequencing Center for Infectious Disease"/>
            <person name="Wu L."/>
            <person name="Ma J."/>
        </authorList>
    </citation>
    <scope>NUCLEOTIDE SEQUENCE [LARGE SCALE GENOMIC DNA]</scope>
    <source>
        <strain evidence="5">KCTC 42808</strain>
    </source>
</reference>
<keyword evidence="1 2" id="KW-0732">Signal</keyword>
<keyword evidence="5" id="KW-1185">Reference proteome</keyword>
<evidence type="ECO:0000256" key="2">
    <source>
        <dbReference type="SAM" id="SignalP"/>
    </source>
</evidence>
<dbReference type="RefSeq" id="WP_379900497.1">
    <property type="nucleotide sequence ID" value="NZ_JBHULM010000004.1"/>
</dbReference>
<dbReference type="NCBIfam" id="TIGR04183">
    <property type="entry name" value="Por_Secre_tail"/>
    <property type="match status" value="1"/>
</dbReference>
<gene>
    <name evidence="4" type="ORF">ACFSSB_02220</name>
</gene>
<sequence length="329" mass="35717">MKRKLLFLACLITSYTFAQSISTFNSVNNSEYAIVEGTIDHSVTGMNATWSFTDLTTTESSIDTYVLPTAAQLTTFPNTTNVFVNTAGIYERSVLLSESGGLLSITGIITDDLTLNYNDDNALIGAFPLSFGYTNTDDVAGTFTSDTSGDFDGNIIKTVDAYGTLNLNDVGAGAYSGSVTRLKIVQNASLSLPPIFPNAGTATQISYYYYDNSNGNLVFRTNILSYSIPLFNIEESSTVNESLLTNLLHVKENEISSFSIVPNPVRSILNIHLETAAAIKTVTVYDVNGRRVLQSNYASSIDVSALQTGMYIVQVETDTAIRTKKFIKN</sequence>
<evidence type="ECO:0000256" key="1">
    <source>
        <dbReference type="ARBA" id="ARBA00022729"/>
    </source>
</evidence>
<feature type="domain" description="Secretion system C-terminal sorting" evidence="3">
    <location>
        <begin position="261"/>
        <end position="327"/>
    </location>
</feature>
<dbReference type="Pfam" id="PF18962">
    <property type="entry name" value="Por_Secre_tail"/>
    <property type="match status" value="1"/>
</dbReference>
<protein>
    <submittedName>
        <fullName evidence="4">T9SS type A sorting domain-containing protein</fullName>
    </submittedName>
</protein>
<dbReference type="InterPro" id="IPR026444">
    <property type="entry name" value="Secre_tail"/>
</dbReference>